<evidence type="ECO:0000256" key="1">
    <source>
        <dbReference type="ARBA" id="ARBA00004141"/>
    </source>
</evidence>
<evidence type="ECO:0000256" key="9">
    <source>
        <dbReference type="RuleBase" id="RU365087"/>
    </source>
</evidence>
<accession>A0A1F5T2W2</accession>
<evidence type="ECO:0000256" key="2">
    <source>
        <dbReference type="ARBA" id="ARBA00008445"/>
    </source>
</evidence>
<keyword evidence="8 9" id="KW-0472">Membrane</keyword>
<sequence length="72" mass="7684">MDQIIIIIQMVVAVLLIIFILLQNRGSGAGGIFGGAGGGSFRSKRGLDKKLHILTIIFSILFLGLSIANLLF</sequence>
<keyword evidence="6 9" id="KW-1133">Transmembrane helix</keyword>
<name>A0A1F5T2W2_9BACT</name>
<keyword evidence="9" id="KW-1003">Cell membrane</keyword>
<dbReference type="Pfam" id="PF03840">
    <property type="entry name" value="SecG"/>
    <property type="match status" value="1"/>
</dbReference>
<dbReference type="Proteomes" id="UP000179001">
    <property type="component" value="Unassembled WGS sequence"/>
</dbReference>
<feature type="transmembrane region" description="Helical" evidence="9">
    <location>
        <begin position="51"/>
        <end position="71"/>
    </location>
</feature>
<evidence type="ECO:0000313" key="10">
    <source>
        <dbReference type="EMBL" id="OGF33307.1"/>
    </source>
</evidence>
<dbReference type="GO" id="GO:0015450">
    <property type="term" value="F:protein-transporting ATPase activity"/>
    <property type="evidence" value="ECO:0007669"/>
    <property type="project" value="UniProtKB-UniRule"/>
</dbReference>
<dbReference type="GO" id="GO:0009306">
    <property type="term" value="P:protein secretion"/>
    <property type="evidence" value="ECO:0007669"/>
    <property type="project" value="UniProtKB-UniRule"/>
</dbReference>
<comment type="similarity">
    <text evidence="2 9">Belongs to the SecG family.</text>
</comment>
<evidence type="ECO:0000256" key="3">
    <source>
        <dbReference type="ARBA" id="ARBA00022448"/>
    </source>
</evidence>
<proteinExistence type="inferred from homology"/>
<dbReference type="PRINTS" id="PR01651">
    <property type="entry name" value="SECGEXPORT"/>
</dbReference>
<evidence type="ECO:0000256" key="7">
    <source>
        <dbReference type="ARBA" id="ARBA00023010"/>
    </source>
</evidence>
<dbReference type="EMBL" id="MFGJ01000001">
    <property type="protein sequence ID" value="OGF33307.1"/>
    <property type="molecule type" value="Genomic_DNA"/>
</dbReference>
<evidence type="ECO:0000256" key="8">
    <source>
        <dbReference type="ARBA" id="ARBA00023136"/>
    </source>
</evidence>
<dbReference type="InterPro" id="IPR004692">
    <property type="entry name" value="SecG"/>
</dbReference>
<dbReference type="NCBIfam" id="TIGR00810">
    <property type="entry name" value="secG"/>
    <property type="match status" value="1"/>
</dbReference>
<dbReference type="GO" id="GO:0005886">
    <property type="term" value="C:plasma membrane"/>
    <property type="evidence" value="ECO:0007669"/>
    <property type="project" value="UniProtKB-SubCell"/>
</dbReference>
<keyword evidence="4 9" id="KW-0812">Transmembrane</keyword>
<evidence type="ECO:0000256" key="6">
    <source>
        <dbReference type="ARBA" id="ARBA00022989"/>
    </source>
</evidence>
<keyword evidence="3 9" id="KW-0813">Transport</keyword>
<dbReference type="STRING" id="1798002.A2478_01210"/>
<protein>
    <recommendedName>
        <fullName evidence="9">Protein-export membrane protein SecG</fullName>
    </recommendedName>
</protein>
<evidence type="ECO:0000313" key="11">
    <source>
        <dbReference type="Proteomes" id="UP000179001"/>
    </source>
</evidence>
<organism evidence="10 11">
    <name type="scientific">Candidatus Falkowbacteria bacterium RIFOXYC2_FULL_36_12</name>
    <dbReference type="NCBI Taxonomy" id="1798002"/>
    <lineage>
        <taxon>Bacteria</taxon>
        <taxon>Candidatus Falkowiibacteriota</taxon>
    </lineage>
</organism>
<keyword evidence="7 9" id="KW-0811">Translocation</keyword>
<evidence type="ECO:0000256" key="4">
    <source>
        <dbReference type="ARBA" id="ARBA00022692"/>
    </source>
</evidence>
<feature type="transmembrane region" description="Helical" evidence="9">
    <location>
        <begin position="6"/>
        <end position="22"/>
    </location>
</feature>
<dbReference type="AlphaFoldDB" id="A0A1F5T2W2"/>
<keyword evidence="5 9" id="KW-0653">Protein transport</keyword>
<comment type="caution">
    <text evidence="10">The sequence shown here is derived from an EMBL/GenBank/DDBJ whole genome shotgun (WGS) entry which is preliminary data.</text>
</comment>
<gene>
    <name evidence="10" type="ORF">A2478_01210</name>
</gene>
<evidence type="ECO:0000256" key="5">
    <source>
        <dbReference type="ARBA" id="ARBA00022927"/>
    </source>
</evidence>
<reference evidence="10 11" key="1">
    <citation type="journal article" date="2016" name="Nat. Commun.">
        <title>Thousands of microbial genomes shed light on interconnected biogeochemical processes in an aquifer system.</title>
        <authorList>
            <person name="Anantharaman K."/>
            <person name="Brown C.T."/>
            <person name="Hug L.A."/>
            <person name="Sharon I."/>
            <person name="Castelle C.J."/>
            <person name="Probst A.J."/>
            <person name="Thomas B.C."/>
            <person name="Singh A."/>
            <person name="Wilkins M.J."/>
            <person name="Karaoz U."/>
            <person name="Brodie E.L."/>
            <person name="Williams K.H."/>
            <person name="Hubbard S.S."/>
            <person name="Banfield J.F."/>
        </authorList>
    </citation>
    <scope>NUCLEOTIDE SEQUENCE [LARGE SCALE GENOMIC DNA]</scope>
</reference>
<comment type="subcellular location">
    <subcellularLocation>
        <location evidence="9">Cell membrane</location>
        <topology evidence="9">Multi-pass membrane protein</topology>
    </subcellularLocation>
    <subcellularLocation>
        <location evidence="1">Membrane</location>
        <topology evidence="1">Multi-pass membrane protein</topology>
    </subcellularLocation>
</comment>
<comment type="function">
    <text evidence="9">Involved in protein export. Participates in an early event of protein translocation.</text>
</comment>